<evidence type="ECO:0000256" key="1">
    <source>
        <dbReference type="SAM" id="Phobius"/>
    </source>
</evidence>
<evidence type="ECO:0000313" key="3">
    <source>
        <dbReference type="Proteomes" id="UP000319859"/>
    </source>
</evidence>
<dbReference type="Proteomes" id="UP000319859">
    <property type="component" value="Unassembled WGS sequence"/>
</dbReference>
<dbReference type="OrthoDB" id="4559359at2"/>
<feature type="transmembrane region" description="Helical" evidence="1">
    <location>
        <begin position="39"/>
        <end position="60"/>
    </location>
</feature>
<name>A0A560FG87_9PROT</name>
<keyword evidence="1" id="KW-0472">Membrane</keyword>
<reference evidence="2 3" key="1">
    <citation type="submission" date="2019-06" db="EMBL/GenBank/DDBJ databases">
        <title>Genomic Encyclopedia of Type Strains, Phase IV (KMG-V): Genome sequencing to study the core and pangenomes of soil and plant-associated prokaryotes.</title>
        <authorList>
            <person name="Whitman W."/>
        </authorList>
    </citation>
    <scope>NUCLEOTIDE SEQUENCE [LARGE SCALE GENOMIC DNA]</scope>
    <source>
        <strain evidence="2 3">BR 11880</strain>
    </source>
</reference>
<accession>A0A560FG87</accession>
<dbReference type="EMBL" id="VITN01000006">
    <property type="protein sequence ID" value="TWB20623.1"/>
    <property type="molecule type" value="Genomic_DNA"/>
</dbReference>
<keyword evidence="1" id="KW-0812">Transmembrane</keyword>
<gene>
    <name evidence="2" type="ORF">FBZ89_10621</name>
</gene>
<sequence length="133" mass="14387">MSFREKSALATALALAFVYGFYAWRVWGVGVPPAAAMPGMVGVALAQAIVVTAAHIALAIHRRPERPDERDQAAALRGQRNAYYVLLTGAIGVLWLALRGMPGLTVAHAMLASVVLAEIVRHASQLVFYRWGY</sequence>
<dbReference type="AlphaFoldDB" id="A0A560FG87"/>
<organism evidence="2 3">
    <name type="scientific">Nitrospirillum amazonense</name>
    <dbReference type="NCBI Taxonomy" id="28077"/>
    <lineage>
        <taxon>Bacteria</taxon>
        <taxon>Pseudomonadati</taxon>
        <taxon>Pseudomonadota</taxon>
        <taxon>Alphaproteobacteria</taxon>
        <taxon>Rhodospirillales</taxon>
        <taxon>Azospirillaceae</taxon>
        <taxon>Nitrospirillum</taxon>
    </lineage>
</organism>
<comment type="caution">
    <text evidence="2">The sequence shown here is derived from an EMBL/GenBank/DDBJ whole genome shotgun (WGS) entry which is preliminary data.</text>
</comment>
<dbReference type="RefSeq" id="WP_145750151.1">
    <property type="nucleotide sequence ID" value="NZ_VITN01000006.1"/>
</dbReference>
<feature type="transmembrane region" description="Helical" evidence="1">
    <location>
        <begin position="81"/>
        <end position="98"/>
    </location>
</feature>
<protein>
    <submittedName>
        <fullName evidence="2">Uncharacterized protein</fullName>
    </submittedName>
</protein>
<proteinExistence type="predicted"/>
<evidence type="ECO:0000313" key="2">
    <source>
        <dbReference type="EMBL" id="TWB20623.1"/>
    </source>
</evidence>
<keyword evidence="1" id="KW-1133">Transmembrane helix</keyword>